<dbReference type="SMART" id="SM00530">
    <property type="entry name" value="HTH_XRE"/>
    <property type="match status" value="1"/>
</dbReference>
<dbReference type="Pfam" id="PF17765">
    <property type="entry name" value="MLTR_LBD"/>
    <property type="match status" value="1"/>
</dbReference>
<dbReference type="EMBL" id="FNTD01000004">
    <property type="protein sequence ID" value="SEE28764.1"/>
    <property type="molecule type" value="Genomic_DNA"/>
</dbReference>
<dbReference type="AlphaFoldDB" id="A0A1H5HLX0"/>
<dbReference type="CDD" id="cd00093">
    <property type="entry name" value="HTH_XRE"/>
    <property type="match status" value="1"/>
</dbReference>
<dbReference type="InterPro" id="IPR010982">
    <property type="entry name" value="Lambda_DNA-bd_dom_sf"/>
</dbReference>
<dbReference type="InterPro" id="IPR041413">
    <property type="entry name" value="MLTR_LBD"/>
</dbReference>
<sequence>MACMNQLGDTLRAWRDRLDPAQVGWGHGTSRRVPGLRRAELAMLAGISVEYVVRLEQGRVQTPSAQVCSALARALQLSDDEHAHLLRMAGHVADPRRVPRVIPANLYRITDQLAANPLALYDATWQLLYWNPLFAATFGELAVRESEERNVLVWVFLGELPRVRQTASERAAFEESLIADLRATTSRYPDDPELPALIERLSRSPRFRELWSSRSVGGHESARKYAEHPEVGDIALISDVLTTQGDLRLVVYTPQPGTDARGKLDLLAAVDVQSMSLRQ</sequence>
<evidence type="ECO:0000259" key="1">
    <source>
        <dbReference type="PROSITE" id="PS50943"/>
    </source>
</evidence>
<dbReference type="SUPFAM" id="SSF47413">
    <property type="entry name" value="lambda repressor-like DNA-binding domains"/>
    <property type="match status" value="1"/>
</dbReference>
<organism evidence="2 3">
    <name type="scientific">Streptomyces misionensis</name>
    <dbReference type="NCBI Taxonomy" id="67331"/>
    <lineage>
        <taxon>Bacteria</taxon>
        <taxon>Bacillati</taxon>
        <taxon>Actinomycetota</taxon>
        <taxon>Actinomycetes</taxon>
        <taxon>Kitasatosporales</taxon>
        <taxon>Streptomycetaceae</taxon>
        <taxon>Streptomyces</taxon>
    </lineage>
</organism>
<dbReference type="STRING" id="67331.SAMN04490357_7539"/>
<evidence type="ECO:0000313" key="3">
    <source>
        <dbReference type="Proteomes" id="UP000182375"/>
    </source>
</evidence>
<dbReference type="Gene3D" id="3.30.450.180">
    <property type="match status" value="1"/>
</dbReference>
<reference evidence="2 3" key="1">
    <citation type="submission" date="2016-10" db="EMBL/GenBank/DDBJ databases">
        <authorList>
            <person name="de Groot N.N."/>
        </authorList>
    </citation>
    <scope>NUCLEOTIDE SEQUENCE [LARGE SCALE GENOMIC DNA]</scope>
    <source>
        <strain evidence="2 3">DSM 40306</strain>
    </source>
</reference>
<dbReference type="Proteomes" id="UP000182375">
    <property type="component" value="Unassembled WGS sequence"/>
</dbReference>
<feature type="domain" description="HTH cro/C1-type" evidence="1">
    <location>
        <begin position="35"/>
        <end position="82"/>
    </location>
</feature>
<dbReference type="GO" id="GO:0003677">
    <property type="term" value="F:DNA binding"/>
    <property type="evidence" value="ECO:0007669"/>
    <property type="project" value="InterPro"/>
</dbReference>
<name>A0A1H5HLX0_9ACTN</name>
<proteinExistence type="predicted"/>
<dbReference type="Gene3D" id="1.10.260.40">
    <property type="entry name" value="lambda repressor-like DNA-binding domains"/>
    <property type="match status" value="1"/>
</dbReference>
<accession>A0A1H5HLX0</accession>
<dbReference type="Pfam" id="PF13560">
    <property type="entry name" value="HTH_31"/>
    <property type="match status" value="1"/>
</dbReference>
<dbReference type="PANTHER" id="PTHR35010">
    <property type="entry name" value="BLL4672 PROTEIN-RELATED"/>
    <property type="match status" value="1"/>
</dbReference>
<gene>
    <name evidence="2" type="ORF">SAMN04490357_7539</name>
</gene>
<dbReference type="PROSITE" id="PS50943">
    <property type="entry name" value="HTH_CROC1"/>
    <property type="match status" value="1"/>
</dbReference>
<protein>
    <submittedName>
        <fullName evidence="2">Helix-turn-helix domain-containing protein</fullName>
    </submittedName>
</protein>
<dbReference type="PANTHER" id="PTHR35010:SF2">
    <property type="entry name" value="BLL4672 PROTEIN"/>
    <property type="match status" value="1"/>
</dbReference>
<evidence type="ECO:0000313" key="2">
    <source>
        <dbReference type="EMBL" id="SEE28764.1"/>
    </source>
</evidence>
<dbReference type="InterPro" id="IPR001387">
    <property type="entry name" value="Cro/C1-type_HTH"/>
</dbReference>